<dbReference type="InterPro" id="IPR002114">
    <property type="entry name" value="PTS_HPr_Ser_P_site"/>
</dbReference>
<dbReference type="OrthoDB" id="9809047at2"/>
<reference evidence="8 9" key="1">
    <citation type="submission" date="2018-10" db="EMBL/GenBank/DDBJ databases">
        <title>Phylogenomics of Brevibacillus.</title>
        <authorList>
            <person name="Dunlap C."/>
        </authorList>
    </citation>
    <scope>NUCLEOTIDE SEQUENCE [LARGE SCALE GENOMIC DNA]</scope>
    <source>
        <strain evidence="8 9">DSM 100115</strain>
    </source>
</reference>
<dbReference type="PANTHER" id="PTHR33705:SF2">
    <property type="entry name" value="PHOSPHOCARRIER PROTEIN NPR"/>
    <property type="match status" value="1"/>
</dbReference>
<dbReference type="CDD" id="cd00367">
    <property type="entry name" value="PTS-HPr_like"/>
    <property type="match status" value="1"/>
</dbReference>
<comment type="caution">
    <text evidence="8">The sequence shown here is derived from an EMBL/GenBank/DDBJ whole genome shotgun (WGS) entry which is preliminary data.</text>
</comment>
<evidence type="ECO:0000256" key="6">
    <source>
        <dbReference type="ARBA" id="ARBA00022683"/>
    </source>
</evidence>
<dbReference type="GO" id="GO:0009401">
    <property type="term" value="P:phosphoenolpyruvate-dependent sugar phosphotransferase system"/>
    <property type="evidence" value="ECO:0007669"/>
    <property type="project" value="UniProtKB-KW"/>
</dbReference>
<dbReference type="Proteomes" id="UP000268829">
    <property type="component" value="Unassembled WGS sequence"/>
</dbReference>
<keyword evidence="5" id="KW-0813">Transport</keyword>
<dbReference type="InterPro" id="IPR050399">
    <property type="entry name" value="HPr"/>
</dbReference>
<dbReference type="InterPro" id="IPR001020">
    <property type="entry name" value="PTS_HPr_His_P_site"/>
</dbReference>
<dbReference type="GO" id="GO:0005737">
    <property type="term" value="C:cytoplasm"/>
    <property type="evidence" value="ECO:0007669"/>
    <property type="project" value="UniProtKB-SubCell"/>
</dbReference>
<dbReference type="RefSeq" id="WP_122905550.1">
    <property type="nucleotide sequence ID" value="NZ_RHHS01000036.1"/>
</dbReference>
<feature type="domain" description="HPr" evidence="7">
    <location>
        <begin position="1"/>
        <end position="88"/>
    </location>
</feature>
<keyword evidence="6" id="KW-0598">Phosphotransferase system</keyword>
<dbReference type="PROSITE" id="PS00369">
    <property type="entry name" value="PTS_HPR_HIS"/>
    <property type="match status" value="1"/>
</dbReference>
<keyword evidence="5" id="KW-0762">Sugar transport</keyword>
<keyword evidence="4" id="KW-0963">Cytoplasm</keyword>
<dbReference type="Pfam" id="PF00381">
    <property type="entry name" value="PTS-HPr"/>
    <property type="match status" value="1"/>
</dbReference>
<dbReference type="InterPro" id="IPR035895">
    <property type="entry name" value="HPr-like_sf"/>
</dbReference>
<dbReference type="SUPFAM" id="SSF55594">
    <property type="entry name" value="HPr-like"/>
    <property type="match status" value="1"/>
</dbReference>
<evidence type="ECO:0000256" key="4">
    <source>
        <dbReference type="ARBA" id="ARBA00022490"/>
    </source>
</evidence>
<organism evidence="8 9">
    <name type="scientific">Brevibacillus gelatini</name>
    <dbReference type="NCBI Taxonomy" id="1655277"/>
    <lineage>
        <taxon>Bacteria</taxon>
        <taxon>Bacillati</taxon>
        <taxon>Bacillota</taxon>
        <taxon>Bacilli</taxon>
        <taxon>Bacillales</taxon>
        <taxon>Paenibacillaceae</taxon>
        <taxon>Brevibacillus</taxon>
    </lineage>
</organism>
<dbReference type="InterPro" id="IPR000032">
    <property type="entry name" value="HPr-like"/>
</dbReference>
<dbReference type="Gene3D" id="3.30.1340.10">
    <property type="entry name" value="HPr-like"/>
    <property type="match status" value="1"/>
</dbReference>
<accession>A0A3M8AX86</accession>
<dbReference type="AlphaFoldDB" id="A0A3M8AX86"/>
<evidence type="ECO:0000313" key="8">
    <source>
        <dbReference type="EMBL" id="RNB55287.1"/>
    </source>
</evidence>
<dbReference type="PANTHER" id="PTHR33705">
    <property type="entry name" value="PHOSPHOCARRIER PROTEIN HPR"/>
    <property type="match status" value="1"/>
</dbReference>
<evidence type="ECO:0000256" key="1">
    <source>
        <dbReference type="ARBA" id="ARBA00003681"/>
    </source>
</evidence>
<dbReference type="EMBL" id="RHHS01000036">
    <property type="protein sequence ID" value="RNB55287.1"/>
    <property type="molecule type" value="Genomic_DNA"/>
</dbReference>
<evidence type="ECO:0000256" key="3">
    <source>
        <dbReference type="ARBA" id="ARBA00020422"/>
    </source>
</evidence>
<keyword evidence="9" id="KW-1185">Reference proteome</keyword>
<sequence>MVRFQVEIHVSGGLHARPASVLVNLLNQYRSSVTMIYNDKRANGKSILSVMALGVKNGDEMTFEVEGDDEQEAATALRSLIERNFAIS</sequence>
<proteinExistence type="predicted"/>
<protein>
    <recommendedName>
        <fullName evidence="3">Phosphocarrier protein HPr</fullName>
    </recommendedName>
</protein>
<comment type="function">
    <text evidence="1">General (non sugar-specific) component of the phosphoenolpyruvate-dependent sugar phosphotransferase system (sugar PTS). This major carbohydrate active-transport system catalyzes the phosphorylation of incoming sugar substrates concomitantly with their translocation across the cell membrane. The phosphoryl group from phosphoenolpyruvate (PEP) is transferred to the phosphoryl carrier protein HPr by enzyme I. Phospho-HPr then transfers it to the PTS EIIA domain.</text>
</comment>
<comment type="subcellular location">
    <subcellularLocation>
        <location evidence="2">Cytoplasm</location>
    </subcellularLocation>
</comment>
<gene>
    <name evidence="8" type="ORF">EDM57_15225</name>
</gene>
<evidence type="ECO:0000313" key="9">
    <source>
        <dbReference type="Proteomes" id="UP000268829"/>
    </source>
</evidence>
<evidence type="ECO:0000256" key="5">
    <source>
        <dbReference type="ARBA" id="ARBA00022597"/>
    </source>
</evidence>
<name>A0A3M8AX86_9BACL</name>
<dbReference type="NCBIfam" id="TIGR01003">
    <property type="entry name" value="PTS_HPr_family"/>
    <property type="match status" value="1"/>
</dbReference>
<dbReference type="PROSITE" id="PS00589">
    <property type="entry name" value="PTS_HPR_SER"/>
    <property type="match status" value="1"/>
</dbReference>
<evidence type="ECO:0000256" key="2">
    <source>
        <dbReference type="ARBA" id="ARBA00004496"/>
    </source>
</evidence>
<evidence type="ECO:0000259" key="7">
    <source>
        <dbReference type="PROSITE" id="PS51350"/>
    </source>
</evidence>
<dbReference type="PROSITE" id="PS51350">
    <property type="entry name" value="PTS_HPR_DOM"/>
    <property type="match status" value="1"/>
</dbReference>
<dbReference type="PRINTS" id="PR00107">
    <property type="entry name" value="PHOSPHOCPHPR"/>
</dbReference>